<keyword evidence="2" id="KW-0963">Cytoplasm</keyword>
<evidence type="ECO:0000256" key="11">
    <source>
        <dbReference type="SAM" id="MobiDB-lite"/>
    </source>
</evidence>
<protein>
    <recommendedName>
        <fullName evidence="10">Radial spoke head protein 9 homolog</fullName>
    </recommendedName>
</protein>
<keyword evidence="6" id="KW-0206">Cytoskeleton</keyword>
<dbReference type="PANTHER" id="PTHR22069">
    <property type="entry name" value="MITOCHONDRIAL RIBOSOMAL PROTEIN S18"/>
    <property type="match status" value="1"/>
</dbReference>
<dbReference type="AlphaFoldDB" id="R4UWD0"/>
<dbReference type="GO" id="GO:0060091">
    <property type="term" value="C:kinocilium"/>
    <property type="evidence" value="ECO:0007669"/>
    <property type="project" value="UniProtKB-SubCell"/>
</dbReference>
<evidence type="ECO:0000256" key="7">
    <source>
        <dbReference type="ARBA" id="ARBA00023273"/>
    </source>
</evidence>
<name>R4UWD0_COPFO</name>
<evidence type="ECO:0000256" key="3">
    <source>
        <dbReference type="ARBA" id="ARBA00022794"/>
    </source>
</evidence>
<evidence type="ECO:0000313" key="12">
    <source>
        <dbReference type="EMBL" id="AGM32581.1"/>
    </source>
</evidence>
<evidence type="ECO:0000256" key="9">
    <source>
        <dbReference type="ARBA" id="ARBA00038319"/>
    </source>
</evidence>
<accession>R4UWD0</accession>
<evidence type="ECO:0000256" key="2">
    <source>
        <dbReference type="ARBA" id="ARBA00022490"/>
    </source>
</evidence>
<reference evidence="12" key="1">
    <citation type="submission" date="2013-03" db="EMBL/GenBank/DDBJ databases">
        <title>Immune-Related transcriptome of Coptotermes formosanus Shiraki workers: the defense mechanism.</title>
        <authorList>
            <person name="Hussain A."/>
            <person name="Li Y.F."/>
            <person name="Wen S.Y."/>
        </authorList>
    </citation>
    <scope>NUCLEOTIDE SEQUENCE</scope>
</reference>
<dbReference type="InterPro" id="IPR055316">
    <property type="entry name" value="RSP9"/>
</dbReference>
<keyword evidence="5" id="KW-0969">Cilium</keyword>
<organism evidence="12">
    <name type="scientific">Coptotermes formosanus</name>
    <name type="common">Formosan subterranean termite</name>
    <dbReference type="NCBI Taxonomy" id="36987"/>
    <lineage>
        <taxon>Eukaryota</taxon>
        <taxon>Metazoa</taxon>
        <taxon>Ecdysozoa</taxon>
        <taxon>Arthropoda</taxon>
        <taxon>Hexapoda</taxon>
        <taxon>Insecta</taxon>
        <taxon>Pterygota</taxon>
        <taxon>Neoptera</taxon>
        <taxon>Polyneoptera</taxon>
        <taxon>Dictyoptera</taxon>
        <taxon>Blattodea</taxon>
        <taxon>Blattoidea</taxon>
        <taxon>Termitoidae</taxon>
        <taxon>Rhinotermitidae</taxon>
        <taxon>Coptotermes</taxon>
    </lineage>
</organism>
<evidence type="ECO:0000256" key="1">
    <source>
        <dbReference type="ARBA" id="ARBA00004611"/>
    </source>
</evidence>
<comment type="similarity">
    <text evidence="9">Belongs to the flagellar radial spoke RSP9 family.</text>
</comment>
<feature type="compositionally biased region" description="Acidic residues" evidence="11">
    <location>
        <begin position="136"/>
        <end position="165"/>
    </location>
</feature>
<feature type="non-terminal residue" evidence="12">
    <location>
        <position position="279"/>
    </location>
</feature>
<feature type="region of interest" description="Disordered" evidence="11">
    <location>
        <begin position="125"/>
        <end position="165"/>
    </location>
</feature>
<keyword evidence="7" id="KW-0966">Cell projection</keyword>
<evidence type="ECO:0000256" key="8">
    <source>
        <dbReference type="ARBA" id="ARBA00037822"/>
    </source>
</evidence>
<comment type="subcellular location">
    <subcellularLocation>
        <location evidence="8">Cell projection</location>
        <location evidence="8">Kinocilium</location>
    </subcellularLocation>
    <subcellularLocation>
        <location evidence="1">Cytoplasm</location>
        <location evidence="1">Cytoskeleton</location>
        <location evidence="1">Flagellum axoneme</location>
    </subcellularLocation>
</comment>
<proteinExistence type="evidence at transcript level"/>
<dbReference type="GO" id="GO:0005930">
    <property type="term" value="C:axoneme"/>
    <property type="evidence" value="ECO:0007669"/>
    <property type="project" value="TreeGrafter"/>
</dbReference>
<dbReference type="GO" id="GO:0044458">
    <property type="term" value="P:motile cilium assembly"/>
    <property type="evidence" value="ECO:0007669"/>
    <property type="project" value="TreeGrafter"/>
</dbReference>
<evidence type="ECO:0000256" key="6">
    <source>
        <dbReference type="ARBA" id="ARBA00023212"/>
    </source>
</evidence>
<dbReference type="GO" id="GO:0035082">
    <property type="term" value="P:axoneme assembly"/>
    <property type="evidence" value="ECO:0007669"/>
    <property type="project" value="InterPro"/>
</dbReference>
<dbReference type="PANTHER" id="PTHR22069:SF0">
    <property type="entry name" value="RADIAL SPOKE HEAD PROTEIN 9 HOMOLOG"/>
    <property type="match status" value="1"/>
</dbReference>
<dbReference type="GO" id="GO:0060294">
    <property type="term" value="P:cilium movement involved in cell motility"/>
    <property type="evidence" value="ECO:0007669"/>
    <property type="project" value="TreeGrafter"/>
</dbReference>
<sequence>MRLSWVPDLLPEISGLGFAPTPSELLAIKNSARVLSEIQKQSIVYFWGKIKATERNYLIINCYKDGLLSKKTSFATLDGVSWFGLPLVTEKVLNSTLNIRTKLTGNPLTKTTVRHPKNKVPFADIAPLVPKKPKNEEEEEEEEEKKEPKEEEEEEDKVEEEDQSEFLEEIVSEDQRVASLVYLIDLGGLIFPQDSLVWTSTQNVGYNPVFKGVSAKAGLEDFCRLNPKIRGANSRVDGLVDGMPLLSEDLPSKSWKISRTTYSSTVKIINRLWPGLIFV</sequence>
<dbReference type="EMBL" id="KC740757">
    <property type="protein sequence ID" value="AGM32581.1"/>
    <property type="molecule type" value="mRNA"/>
</dbReference>
<evidence type="ECO:0000256" key="5">
    <source>
        <dbReference type="ARBA" id="ARBA00023069"/>
    </source>
</evidence>
<evidence type="ECO:0000256" key="10">
    <source>
        <dbReference type="ARBA" id="ARBA00041080"/>
    </source>
</evidence>
<keyword evidence="4" id="KW-0282">Flagellum</keyword>
<keyword evidence="3" id="KW-0970">Cilium biogenesis/degradation</keyword>
<evidence type="ECO:0000256" key="4">
    <source>
        <dbReference type="ARBA" id="ARBA00022846"/>
    </source>
</evidence>